<protein>
    <submittedName>
        <fullName evidence="1">Uncharacterized protein</fullName>
    </submittedName>
</protein>
<sequence length="80" mass="8900">MVRVLVDDLEVLLIEMALMKMVRSAVAVAILNLVPPLGQGHPVLVLELIHLRALGLILHNPKTHLMVKETVAVKIQCHRQ</sequence>
<keyword evidence="2" id="KW-1185">Reference proteome</keyword>
<reference evidence="1 2" key="1">
    <citation type="submission" date="2018-11" db="EMBL/GenBank/DDBJ databases">
        <authorList>
            <consortium name="Pathogen Informatics"/>
        </authorList>
    </citation>
    <scope>NUCLEOTIDE SEQUENCE [LARGE SCALE GENOMIC DNA]</scope>
</reference>
<gene>
    <name evidence="1" type="ORF">HNAJ_LOCUS5375</name>
</gene>
<dbReference type="AlphaFoldDB" id="A0A3P7VIH5"/>
<dbReference type="EMBL" id="UZAE01004518">
    <property type="protein sequence ID" value="VDO01235.1"/>
    <property type="molecule type" value="Genomic_DNA"/>
</dbReference>
<dbReference type="Proteomes" id="UP000278807">
    <property type="component" value="Unassembled WGS sequence"/>
</dbReference>
<organism evidence="1 2">
    <name type="scientific">Rodentolepis nana</name>
    <name type="common">Dwarf tapeworm</name>
    <name type="synonym">Hymenolepis nana</name>
    <dbReference type="NCBI Taxonomy" id="102285"/>
    <lineage>
        <taxon>Eukaryota</taxon>
        <taxon>Metazoa</taxon>
        <taxon>Spiralia</taxon>
        <taxon>Lophotrochozoa</taxon>
        <taxon>Platyhelminthes</taxon>
        <taxon>Cestoda</taxon>
        <taxon>Eucestoda</taxon>
        <taxon>Cyclophyllidea</taxon>
        <taxon>Hymenolepididae</taxon>
        <taxon>Rodentolepis</taxon>
    </lineage>
</organism>
<accession>A0A3P7VIH5</accession>
<name>A0A3P7VIH5_RODNA</name>
<evidence type="ECO:0000313" key="2">
    <source>
        <dbReference type="Proteomes" id="UP000278807"/>
    </source>
</evidence>
<proteinExistence type="predicted"/>
<evidence type="ECO:0000313" key="1">
    <source>
        <dbReference type="EMBL" id="VDO01235.1"/>
    </source>
</evidence>